<evidence type="ECO:0000313" key="1">
    <source>
        <dbReference type="EMBL" id="CAJ1380852.1"/>
    </source>
</evidence>
<name>A0AA36MR07_9DINO</name>
<keyword evidence="2" id="KW-1185">Reference proteome</keyword>
<reference evidence="1" key="1">
    <citation type="submission" date="2023-08" db="EMBL/GenBank/DDBJ databases">
        <authorList>
            <person name="Chen Y."/>
            <person name="Shah S."/>
            <person name="Dougan E. K."/>
            <person name="Thang M."/>
            <person name="Chan C."/>
        </authorList>
    </citation>
    <scope>NUCLEOTIDE SEQUENCE</scope>
</reference>
<accession>A0AA36MR07</accession>
<evidence type="ECO:0000313" key="2">
    <source>
        <dbReference type="Proteomes" id="UP001178507"/>
    </source>
</evidence>
<organism evidence="1 2">
    <name type="scientific">Effrenium voratum</name>
    <dbReference type="NCBI Taxonomy" id="2562239"/>
    <lineage>
        <taxon>Eukaryota</taxon>
        <taxon>Sar</taxon>
        <taxon>Alveolata</taxon>
        <taxon>Dinophyceae</taxon>
        <taxon>Suessiales</taxon>
        <taxon>Symbiodiniaceae</taxon>
        <taxon>Effrenium</taxon>
    </lineage>
</organism>
<protein>
    <submittedName>
        <fullName evidence="1">Uncharacterized protein</fullName>
    </submittedName>
</protein>
<sequence>MDSVRRARSPAAVFRKAVRILFSLRDSTALQLAAFKRLWSRFCNAEDEAQASRIETILAGHSAISPEVFAVEACRAFCVLQLQHSLQKASSLQGIVGNQHWAQAEQWLLQAVSHEHSWYVELVLRYTFSHACEPSDAGLGHYPDFNPRLNMDWGVPPLQQGVPGGVRANLILQHLRLWQRVDEATRRHSDGLPETILMPLDVTLKSLQSQVMNQELTVQRLLSLASLDKWASPGLVELLGRFGPPAELEPTLKRVVADVGFMLQFERACTDYLPALADSLGQFAGELRRQFVKDSCQTAARGEFQQSVSELAVCVAQLDPAAWDKDLGLGADPVCYRILAAAIETLHLAKYGNHRPLQSMFEECSAGQQKNNGLELVLTWYHKFMGVLQQFIQLGSKEAGLPAKLLCAIEKHWHGVAPQSVPRILNDLQRVNPDLSGNFSVVGDGFVGDRLGQVLKGRQTAEFWDSLGKVLAFLCGDEVERGFSEATCRQEKSLQALHAALKTPDTQEALSVEDLENVGTATERTLSLFTFLDAGSAGSGLDQVRRLVSSMADVPGLTFLKVLLDSAGRGQNLATRLAELVEGALTQETLASVEMSSAMFMPFCVGILSAMRIDVDPRKFSAAVGGSWSADLQAHALHARSQNDVAELLLSMLRESSEIMGHRFSDVIDSLRSALRQGQVIQQKIEENSDDATAVSNTVHGMVSSGYLKLALSSDTMRFEVNGAFVFERDQVKVTETRDMQQLTECSDKAGLAVPKGEADNSTALTREKVQIFTGCVEGMIGLRQQLTELLQLGHPCVWEAGELKFPQEEEGLSASTLQELNDWLKWAQDAVQQWRAALDTVRARCAIMSCIPARNVMKVADAILKQDTGTMSRLMSLDVDHRLSYLELDALTDLEGLFTACQRLSAGEGVQAEFLDTLAELLRQVVPEACLDSFSPLHDVAKQYPRKRVPEDNTMKSRVQRRGEPKLSPRRVLLIQEEQSHEAGSPSLQSTAAITVLSVLFQLGVGPRPDNVLLCDASTTTDEVSRFLHRATHLACTRAPDQHTKALCVFVHVDCLQLDVLQALLSRVDALQAAVGKRQATGGAHVGIEVPLVFTVTRHAPQLMIDSLAKDICQQQQIRILTLQCIKRELQDADKAKALGLHSVVTSDFAGDGKTHAICNHERWHKDSHAILVWGGAQTRGQAARALRDVGNRSSVRLELHSFEEGGGVDADMLLMELLLFRSVFDPETSEWVRLLSGTALFIEVANSIKFKQHASEALMLLSAPILKCMPGNLKIDADTPFCFVADDLHPETAQETALAFGLAGEALLLNYEQRRLVGAREDEGVVSKRSGCFLPPC</sequence>
<proteinExistence type="predicted"/>
<comment type="caution">
    <text evidence="1">The sequence shown here is derived from an EMBL/GenBank/DDBJ whole genome shotgun (WGS) entry which is preliminary data.</text>
</comment>
<dbReference type="Proteomes" id="UP001178507">
    <property type="component" value="Unassembled WGS sequence"/>
</dbReference>
<gene>
    <name evidence="1" type="ORF">EVOR1521_LOCUS8694</name>
</gene>
<dbReference type="EMBL" id="CAUJNA010000753">
    <property type="protein sequence ID" value="CAJ1380852.1"/>
    <property type="molecule type" value="Genomic_DNA"/>
</dbReference>